<proteinExistence type="inferred from homology"/>
<feature type="region of interest" description="Disordered" evidence="2">
    <location>
        <begin position="46"/>
        <end position="65"/>
    </location>
</feature>
<dbReference type="InterPro" id="IPR004394">
    <property type="entry name" value="Iojap/RsfS/C7orf30"/>
</dbReference>
<keyword evidence="4" id="KW-1185">Reference proteome</keyword>
<dbReference type="Proteomes" id="UP000887458">
    <property type="component" value="Unassembled WGS sequence"/>
</dbReference>
<dbReference type="InterPro" id="IPR043519">
    <property type="entry name" value="NT_sf"/>
</dbReference>
<dbReference type="Pfam" id="PF02410">
    <property type="entry name" value="RsfS"/>
    <property type="match status" value="1"/>
</dbReference>
<organism evidence="3 4">
    <name type="scientific">Dermatophagoides pteronyssinus</name>
    <name type="common">European house dust mite</name>
    <dbReference type="NCBI Taxonomy" id="6956"/>
    <lineage>
        <taxon>Eukaryota</taxon>
        <taxon>Metazoa</taxon>
        <taxon>Ecdysozoa</taxon>
        <taxon>Arthropoda</taxon>
        <taxon>Chelicerata</taxon>
        <taxon>Arachnida</taxon>
        <taxon>Acari</taxon>
        <taxon>Acariformes</taxon>
        <taxon>Sarcoptiformes</taxon>
        <taxon>Astigmata</taxon>
        <taxon>Psoroptidia</taxon>
        <taxon>Analgoidea</taxon>
        <taxon>Pyroglyphidae</taxon>
        <taxon>Dermatophagoidinae</taxon>
        <taxon>Dermatophagoides</taxon>
    </lineage>
</organism>
<dbReference type="PANTHER" id="PTHR21043">
    <property type="entry name" value="IOJAP SUPERFAMILY ORTHOLOG"/>
    <property type="match status" value="1"/>
</dbReference>
<comment type="caution">
    <text evidence="3">The sequence shown here is derived from an EMBL/GenBank/DDBJ whole genome shotgun (WGS) entry which is preliminary data.</text>
</comment>
<evidence type="ECO:0000256" key="1">
    <source>
        <dbReference type="ARBA" id="ARBA00010574"/>
    </source>
</evidence>
<comment type="similarity">
    <text evidence="1">Belongs to the Iojap/RsfS family.</text>
</comment>
<name>A0ABQ8J4R0_DERPT</name>
<sequence>MIRNYHQKCFLRTIFQQIQASKFPFQFESRRNICLKNQRLFVVDRSNNDDNGGDSSSSTTKKTSPNSKLLLEQRFEKFRDEDSQIIFDDLDDWFNQKQKSIRKSRKPKTFELSRGRDGVFDLNEMIELLREENLQDIVVIKVPKVLKYCDYMIICTAMSKRHLKTFVETLNKLYKMKKNPQDPYLDLIDKSDDWRLIDMNNLIVHLFMEKTREYYDLETLWAIGSEFDDKIQHRQQQRSENIVQDILDRHFATKSSSIESSSLDKN</sequence>
<evidence type="ECO:0000313" key="4">
    <source>
        <dbReference type="Proteomes" id="UP000887458"/>
    </source>
</evidence>
<reference evidence="3 4" key="2">
    <citation type="journal article" date="2022" name="Mol. Biol. Evol.">
        <title>Comparative Genomics Reveals Insights into the Divergent Evolution of Astigmatic Mites and Household Pest Adaptations.</title>
        <authorList>
            <person name="Xiong Q."/>
            <person name="Wan A.T."/>
            <person name="Liu X."/>
            <person name="Fung C.S."/>
            <person name="Xiao X."/>
            <person name="Malainual N."/>
            <person name="Hou J."/>
            <person name="Wang L."/>
            <person name="Wang M."/>
            <person name="Yang K.Y."/>
            <person name="Cui Y."/>
            <person name="Leung E.L."/>
            <person name="Nong W."/>
            <person name="Shin S.K."/>
            <person name="Au S.W."/>
            <person name="Jeong K.Y."/>
            <person name="Chew F.T."/>
            <person name="Hui J.H."/>
            <person name="Leung T.F."/>
            <person name="Tungtrongchitr A."/>
            <person name="Zhong N."/>
            <person name="Liu Z."/>
            <person name="Tsui S.K."/>
        </authorList>
    </citation>
    <scope>NUCLEOTIDE SEQUENCE [LARGE SCALE GENOMIC DNA]</scope>
    <source>
        <strain evidence="3">Derp</strain>
    </source>
</reference>
<dbReference type="EMBL" id="NJHN03000077">
    <property type="protein sequence ID" value="KAH9417461.1"/>
    <property type="molecule type" value="Genomic_DNA"/>
</dbReference>
<gene>
    <name evidence="3" type="primary">MALSU1</name>
    <name evidence="3" type="ORF">DERP_007459</name>
</gene>
<feature type="compositionally biased region" description="Low complexity" evidence="2">
    <location>
        <begin position="49"/>
        <end position="65"/>
    </location>
</feature>
<reference evidence="3 4" key="1">
    <citation type="journal article" date="2018" name="J. Allergy Clin. Immunol.">
        <title>High-quality assembly of Dermatophagoides pteronyssinus genome and transcriptome reveals a wide range of novel allergens.</title>
        <authorList>
            <person name="Liu X.Y."/>
            <person name="Yang K.Y."/>
            <person name="Wang M.Q."/>
            <person name="Kwok J.S."/>
            <person name="Zeng X."/>
            <person name="Yang Z."/>
            <person name="Xiao X.J."/>
            <person name="Lau C.P."/>
            <person name="Li Y."/>
            <person name="Huang Z.M."/>
            <person name="Ba J.G."/>
            <person name="Yim A.K."/>
            <person name="Ouyang C.Y."/>
            <person name="Ngai S.M."/>
            <person name="Chan T.F."/>
            <person name="Leung E.L."/>
            <person name="Liu L."/>
            <person name="Liu Z.G."/>
            <person name="Tsui S.K."/>
        </authorList>
    </citation>
    <scope>NUCLEOTIDE SEQUENCE [LARGE SCALE GENOMIC DNA]</scope>
    <source>
        <strain evidence="3">Derp</strain>
    </source>
</reference>
<dbReference type="Gene3D" id="3.30.460.10">
    <property type="entry name" value="Beta Polymerase, domain 2"/>
    <property type="match status" value="1"/>
</dbReference>
<dbReference type="SUPFAM" id="SSF81301">
    <property type="entry name" value="Nucleotidyltransferase"/>
    <property type="match status" value="1"/>
</dbReference>
<dbReference type="PANTHER" id="PTHR21043:SF0">
    <property type="entry name" value="MITOCHONDRIAL ASSEMBLY OF RIBOSOMAL LARGE SUBUNIT PROTEIN 1"/>
    <property type="match status" value="1"/>
</dbReference>
<accession>A0ABQ8J4R0</accession>
<protein>
    <submittedName>
        <fullName evidence="3">Mitochondrial assembly of ribosomal large subunit protein 1</fullName>
    </submittedName>
</protein>
<dbReference type="HAMAP" id="MF_01477">
    <property type="entry name" value="Iojap_RsfS"/>
    <property type="match status" value="1"/>
</dbReference>
<dbReference type="NCBIfam" id="TIGR00090">
    <property type="entry name" value="rsfS_iojap_ybeB"/>
    <property type="match status" value="1"/>
</dbReference>
<evidence type="ECO:0000256" key="2">
    <source>
        <dbReference type="SAM" id="MobiDB-lite"/>
    </source>
</evidence>
<evidence type="ECO:0000313" key="3">
    <source>
        <dbReference type="EMBL" id="KAH9417461.1"/>
    </source>
</evidence>